<dbReference type="Gene3D" id="6.10.250.540">
    <property type="match status" value="1"/>
</dbReference>
<dbReference type="SMART" id="SM01372">
    <property type="entry name" value="E2F_TDP"/>
    <property type="match status" value="1"/>
</dbReference>
<evidence type="ECO:0000256" key="5">
    <source>
        <dbReference type="ARBA" id="ARBA00022833"/>
    </source>
</evidence>
<sequence length="828" mass="90866">MAAASQPVVAAPNPSSSTVIQNHFLSSRFALSPSPSVQPSPSTTPLAGISSGRGFRFDSIMNGPSNGQNTPQKTSPPSYVGPSTWNPTLLPGHAPLVTTQKTTPIILRTPKALRTPRTTSTTPKSSSPVIDVPVAESTQTAERLNGTANARRKLDLDLAMPGEIDVVGSCHSPSSIATPSTAASSPIPSSGMFVSHLIIRMELLPSSSVKKARYVIRQPLVLKRKVPHSDQPPLAPFNSLHDITNVPQYYEVKSERNEDVPPLKVLRDEDLQGLVDSNDLWWSGANEPLDINDLEEEEPSSSRSVVSISNPKNQKTNSPGPSSGRMDNSLLRLTKKFIALNKDDNSVVNLNDAAAELGVQKRRLYDITNVLEGIDLIEKMGKNSIRWKSASDSSTDKELQEKKAEVEDLIEQEETLDILIKDFGNLIKLASEDPTDKAYSYMRFSDFHTLPGMENQSIIAIKAPLDSQSVIEVPNPKEAGKFEIAIRNDQHEPLHAFLCPEDKRTAHPKEINNSSQVKHDSEDSNGFITPSTSRGFSAINYSPLKMVTDGTPMPMSLSSNEMISDIYSQDSFISLDPLPADEPNDYNFIYGPDDTINSLFEKEFDRSCYRESSTPGVLLLHRTSQLCSAYFFGLSRRRERENAMSGKKRGGGVGRPSSSASKAKEEFEAGSWECSVCTFRNRYESFKCEMCDTRKGTSTRKPRLNQNVVHQQTLVQNLAMQQSQMEQKAIRRKRASSVARGCTPESESSSSIAASSPAKQKAMQNPQKRETSAAPTTPTDNGALKPLPTLSEDLIDRGASKKMNITVNGKTVIFTEFKPARRSPRKSA</sequence>
<comment type="caution">
    <text evidence="14">The sequence shown here is derived from an EMBL/GenBank/DDBJ whole genome shotgun (WGS) entry which is preliminary data.</text>
</comment>
<evidence type="ECO:0000259" key="13">
    <source>
        <dbReference type="PROSITE" id="PS50199"/>
    </source>
</evidence>
<keyword evidence="5" id="KW-0862">Zinc</keyword>
<comment type="subcellular location">
    <subcellularLocation>
        <location evidence="1 11">Nucleus</location>
    </subcellularLocation>
</comment>
<evidence type="ECO:0000313" key="15">
    <source>
        <dbReference type="Proteomes" id="UP001175271"/>
    </source>
</evidence>
<dbReference type="GO" id="GO:0000978">
    <property type="term" value="F:RNA polymerase II cis-regulatory region sequence-specific DNA binding"/>
    <property type="evidence" value="ECO:0007669"/>
    <property type="project" value="InterPro"/>
</dbReference>
<dbReference type="InterPro" id="IPR036443">
    <property type="entry name" value="Znf_RanBP2_sf"/>
</dbReference>
<dbReference type="FunFam" id="1.10.10.10:FF:000458">
    <property type="entry name" value="E2F-like (Mammalian transcription factor)"/>
    <property type="match status" value="1"/>
</dbReference>
<evidence type="ECO:0000256" key="1">
    <source>
        <dbReference type="ARBA" id="ARBA00004123"/>
    </source>
</evidence>
<dbReference type="PANTHER" id="PTHR12081:SF18">
    <property type="entry name" value="TRANSCRIPTION FACTOR E2F2-RELATED"/>
    <property type="match status" value="1"/>
</dbReference>
<dbReference type="AlphaFoldDB" id="A0AA39LMG6"/>
<dbReference type="SUPFAM" id="SSF46785">
    <property type="entry name" value="Winged helix' DNA-binding domain"/>
    <property type="match status" value="1"/>
</dbReference>
<dbReference type="InterPro" id="IPR037241">
    <property type="entry name" value="E2F-DP_heterodim"/>
</dbReference>
<feature type="compositionally biased region" description="Low complexity" evidence="12">
    <location>
        <begin position="744"/>
        <end position="758"/>
    </location>
</feature>
<comment type="similarity">
    <text evidence="2 11">Belongs to the E2F/DP family.</text>
</comment>
<keyword evidence="15" id="KW-1185">Reference proteome</keyword>
<evidence type="ECO:0000256" key="6">
    <source>
        <dbReference type="ARBA" id="ARBA00023015"/>
    </source>
</evidence>
<dbReference type="InterPro" id="IPR015633">
    <property type="entry name" value="E2F"/>
</dbReference>
<keyword evidence="4 10" id="KW-0863">Zinc-finger</keyword>
<dbReference type="InterPro" id="IPR003316">
    <property type="entry name" value="E2F_WHTH_DNA-bd_dom"/>
</dbReference>
<dbReference type="InterPro" id="IPR036388">
    <property type="entry name" value="WH-like_DNA-bd_sf"/>
</dbReference>
<dbReference type="Pfam" id="PF17219">
    <property type="entry name" value="YAF2_RYBP"/>
    <property type="match status" value="1"/>
</dbReference>
<evidence type="ECO:0000256" key="4">
    <source>
        <dbReference type="ARBA" id="ARBA00022771"/>
    </source>
</evidence>
<feature type="compositionally biased region" description="Low complexity" evidence="12">
    <location>
        <begin position="115"/>
        <end position="128"/>
    </location>
</feature>
<dbReference type="SMART" id="SM00547">
    <property type="entry name" value="ZnF_RBZ"/>
    <property type="match status" value="1"/>
</dbReference>
<organism evidence="14 15">
    <name type="scientific">Steinernema hermaphroditum</name>
    <dbReference type="NCBI Taxonomy" id="289476"/>
    <lineage>
        <taxon>Eukaryota</taxon>
        <taxon>Metazoa</taxon>
        <taxon>Ecdysozoa</taxon>
        <taxon>Nematoda</taxon>
        <taxon>Chromadorea</taxon>
        <taxon>Rhabditida</taxon>
        <taxon>Tylenchina</taxon>
        <taxon>Panagrolaimomorpha</taxon>
        <taxon>Strongyloidoidea</taxon>
        <taxon>Steinernematidae</taxon>
        <taxon>Steinernema</taxon>
    </lineage>
</organism>
<dbReference type="Pfam" id="PF02319">
    <property type="entry name" value="WHD_E2F_TDP"/>
    <property type="match status" value="1"/>
</dbReference>
<dbReference type="PROSITE" id="PS50199">
    <property type="entry name" value="ZF_RANBP2_2"/>
    <property type="match status" value="1"/>
</dbReference>
<keyword evidence="8 11" id="KW-0804">Transcription</keyword>
<dbReference type="InterPro" id="IPR036390">
    <property type="entry name" value="WH_DNA-bd_sf"/>
</dbReference>
<dbReference type="GO" id="GO:0046983">
    <property type="term" value="F:protein dimerization activity"/>
    <property type="evidence" value="ECO:0007669"/>
    <property type="project" value="InterPro"/>
</dbReference>
<protein>
    <recommendedName>
        <fullName evidence="13">RanBP2-type domain-containing protein</fullName>
    </recommendedName>
</protein>
<dbReference type="Proteomes" id="UP001175271">
    <property type="component" value="Unassembled WGS sequence"/>
</dbReference>
<dbReference type="GO" id="GO:0000981">
    <property type="term" value="F:DNA-binding transcription factor activity, RNA polymerase II-specific"/>
    <property type="evidence" value="ECO:0007669"/>
    <property type="project" value="TreeGrafter"/>
</dbReference>
<gene>
    <name evidence="14" type="ORF">QR680_016760</name>
</gene>
<proteinExistence type="inferred from homology"/>
<name>A0AA39LMG6_9BILA</name>
<dbReference type="SUPFAM" id="SSF90209">
    <property type="entry name" value="Ran binding protein zinc finger-like"/>
    <property type="match status" value="1"/>
</dbReference>
<evidence type="ECO:0000256" key="8">
    <source>
        <dbReference type="ARBA" id="ARBA00023163"/>
    </source>
</evidence>
<feature type="compositionally biased region" description="Polar residues" evidence="12">
    <location>
        <begin position="310"/>
        <end position="321"/>
    </location>
</feature>
<accession>A0AA39LMG6</accession>
<dbReference type="InterPro" id="IPR032198">
    <property type="entry name" value="E2F_CC-MB"/>
</dbReference>
<dbReference type="EMBL" id="JAUCMV010000004">
    <property type="protein sequence ID" value="KAK0403171.1"/>
    <property type="molecule type" value="Genomic_DNA"/>
</dbReference>
<keyword evidence="3" id="KW-0479">Metal-binding</keyword>
<dbReference type="Gene3D" id="4.10.1060.10">
    <property type="entry name" value="Zinc finger, RanBP2-type"/>
    <property type="match status" value="1"/>
</dbReference>
<evidence type="ECO:0000256" key="11">
    <source>
        <dbReference type="RuleBase" id="RU003796"/>
    </source>
</evidence>
<keyword evidence="9 11" id="KW-0539">Nucleus</keyword>
<evidence type="ECO:0000256" key="2">
    <source>
        <dbReference type="ARBA" id="ARBA00010940"/>
    </source>
</evidence>
<evidence type="ECO:0000256" key="12">
    <source>
        <dbReference type="SAM" id="MobiDB-lite"/>
    </source>
</evidence>
<feature type="region of interest" description="Disordered" evidence="12">
    <location>
        <begin position="295"/>
        <end position="327"/>
    </location>
</feature>
<dbReference type="Gene3D" id="1.10.10.10">
    <property type="entry name" value="Winged helix-like DNA-binding domain superfamily/Winged helix DNA-binding domain"/>
    <property type="match status" value="1"/>
</dbReference>
<feature type="region of interest" description="Disordered" evidence="12">
    <location>
        <begin position="32"/>
        <end position="129"/>
    </location>
</feature>
<keyword evidence="7 11" id="KW-0238">DNA-binding</keyword>
<keyword evidence="6 11" id="KW-0805">Transcription regulation</keyword>
<dbReference type="PANTHER" id="PTHR12081">
    <property type="entry name" value="TRANSCRIPTION FACTOR E2F"/>
    <property type="match status" value="1"/>
</dbReference>
<dbReference type="Pfam" id="PF16421">
    <property type="entry name" value="E2F_CC-MB"/>
    <property type="match status" value="1"/>
</dbReference>
<evidence type="ECO:0000256" key="10">
    <source>
        <dbReference type="PROSITE-ProRule" id="PRU00322"/>
    </source>
</evidence>
<feature type="region of interest" description="Disordered" evidence="12">
    <location>
        <begin position="725"/>
        <end position="828"/>
    </location>
</feature>
<feature type="compositionally biased region" description="Polar residues" evidence="12">
    <location>
        <begin position="62"/>
        <end position="87"/>
    </location>
</feature>
<dbReference type="SUPFAM" id="SSF144074">
    <property type="entry name" value="E2F-DP heterodimerization region"/>
    <property type="match status" value="1"/>
</dbReference>
<feature type="region of interest" description="Disordered" evidence="12">
    <location>
        <begin position="642"/>
        <end position="662"/>
    </location>
</feature>
<dbReference type="InterPro" id="IPR001876">
    <property type="entry name" value="Znf_RanBP2"/>
</dbReference>
<feature type="domain" description="RanBP2-type" evidence="13">
    <location>
        <begin position="668"/>
        <end position="697"/>
    </location>
</feature>
<feature type="compositionally biased region" description="Low complexity" evidence="12">
    <location>
        <begin position="32"/>
        <end position="45"/>
    </location>
</feature>
<dbReference type="GO" id="GO:0008270">
    <property type="term" value="F:zinc ion binding"/>
    <property type="evidence" value="ECO:0007669"/>
    <property type="project" value="UniProtKB-KW"/>
</dbReference>
<evidence type="ECO:0000256" key="3">
    <source>
        <dbReference type="ARBA" id="ARBA00022723"/>
    </source>
</evidence>
<dbReference type="Pfam" id="PF00641">
    <property type="entry name" value="Zn_ribbon_RanBP"/>
    <property type="match status" value="1"/>
</dbReference>
<evidence type="ECO:0000313" key="14">
    <source>
        <dbReference type="EMBL" id="KAK0403171.1"/>
    </source>
</evidence>
<evidence type="ECO:0000256" key="7">
    <source>
        <dbReference type="ARBA" id="ARBA00023125"/>
    </source>
</evidence>
<dbReference type="PROSITE" id="PS01358">
    <property type="entry name" value="ZF_RANBP2_1"/>
    <property type="match status" value="1"/>
</dbReference>
<dbReference type="InterPro" id="IPR033774">
    <property type="entry name" value="YAF2_RYBP"/>
</dbReference>
<dbReference type="GO" id="GO:0090575">
    <property type="term" value="C:RNA polymerase II transcription regulator complex"/>
    <property type="evidence" value="ECO:0007669"/>
    <property type="project" value="TreeGrafter"/>
</dbReference>
<reference evidence="14" key="1">
    <citation type="submission" date="2023-06" db="EMBL/GenBank/DDBJ databases">
        <title>Genomic analysis of the entomopathogenic nematode Steinernema hermaphroditum.</title>
        <authorList>
            <person name="Schwarz E.M."/>
            <person name="Heppert J.K."/>
            <person name="Baniya A."/>
            <person name="Schwartz H.T."/>
            <person name="Tan C.-H."/>
            <person name="Antoshechkin I."/>
            <person name="Sternberg P.W."/>
            <person name="Goodrich-Blair H."/>
            <person name="Dillman A.R."/>
        </authorList>
    </citation>
    <scope>NUCLEOTIDE SEQUENCE</scope>
    <source>
        <strain evidence="14">PS9179</strain>
        <tissue evidence="14">Whole animal</tissue>
    </source>
</reference>
<evidence type="ECO:0000256" key="9">
    <source>
        <dbReference type="ARBA" id="ARBA00023242"/>
    </source>
</evidence>